<dbReference type="Proteomes" id="UP001154312">
    <property type="component" value="Unassembled WGS sequence"/>
</dbReference>
<dbReference type="InterPro" id="IPR041698">
    <property type="entry name" value="Methyltransf_25"/>
</dbReference>
<dbReference type="EMBL" id="JAKOAV010000024">
    <property type="protein sequence ID" value="MDF9409142.1"/>
    <property type="molecule type" value="Genomic_DNA"/>
</dbReference>
<accession>A0A9X4GZT2</accession>
<dbReference type="GO" id="GO:0008168">
    <property type="term" value="F:methyltransferase activity"/>
    <property type="evidence" value="ECO:0007669"/>
    <property type="project" value="UniProtKB-KW"/>
</dbReference>
<dbReference type="Pfam" id="PF13649">
    <property type="entry name" value="Methyltransf_25"/>
    <property type="match status" value="1"/>
</dbReference>
<dbReference type="CDD" id="cd02440">
    <property type="entry name" value="AdoMet_MTases"/>
    <property type="match status" value="1"/>
</dbReference>
<dbReference type="AlphaFoldDB" id="A0A9X4GZT2"/>
<evidence type="ECO:0000313" key="2">
    <source>
        <dbReference type="EMBL" id="MDF9409142.1"/>
    </source>
</evidence>
<dbReference type="Gene3D" id="3.40.50.150">
    <property type="entry name" value="Vaccinia Virus protein VP39"/>
    <property type="match status" value="1"/>
</dbReference>
<name>A0A9X4GZT2_9FIRM</name>
<keyword evidence="2" id="KW-0489">Methyltransferase</keyword>
<proteinExistence type="predicted"/>
<evidence type="ECO:0000259" key="1">
    <source>
        <dbReference type="Pfam" id="PF13649"/>
    </source>
</evidence>
<keyword evidence="2" id="KW-0808">Transferase</keyword>
<dbReference type="InterPro" id="IPR029063">
    <property type="entry name" value="SAM-dependent_MTases_sf"/>
</dbReference>
<evidence type="ECO:0000313" key="3">
    <source>
        <dbReference type="Proteomes" id="UP001154312"/>
    </source>
</evidence>
<dbReference type="GO" id="GO:0032259">
    <property type="term" value="P:methylation"/>
    <property type="evidence" value="ECO:0007669"/>
    <property type="project" value="UniProtKB-KW"/>
</dbReference>
<sequence>MNLNEKQELNKKLENIFLNYYKNTGFFNQEKHDITYYKNRFLRERFVERILFTVMTEFNIGSLSSKSVLIVGLSHELASFFMKLGSESQNITLADVSAKALERTKDMFSNHLEFVKIDLDRLCFEEDTFDVIICFNYLSNIPVDGVIRTLAGEINRILKPGGIAFVSFTNEISSHDDIKMSGVMRTFRKEEILQYFEEFKLVNVLHFLPYNFLLFSINEEHIFPKKIGTIEDILIEKNERYTDSILLLTK</sequence>
<comment type="caution">
    <text evidence="2">The sequence shown here is derived from an EMBL/GenBank/DDBJ whole genome shotgun (WGS) entry which is preliminary data.</text>
</comment>
<keyword evidence="3" id="KW-1185">Reference proteome</keyword>
<gene>
    <name evidence="2" type="ORF">L7E55_12380</name>
</gene>
<dbReference type="RefSeq" id="WP_277444586.1">
    <property type="nucleotide sequence ID" value="NZ_JAKOAV010000024.1"/>
</dbReference>
<reference evidence="2" key="1">
    <citation type="submission" date="2022-02" db="EMBL/GenBank/DDBJ databases">
        <authorList>
            <person name="Leng L."/>
        </authorList>
    </citation>
    <scope>NUCLEOTIDE SEQUENCE</scope>
    <source>
        <strain evidence="2">JI</strain>
    </source>
</reference>
<dbReference type="SUPFAM" id="SSF53335">
    <property type="entry name" value="S-adenosyl-L-methionine-dependent methyltransferases"/>
    <property type="match status" value="1"/>
</dbReference>
<feature type="domain" description="Methyltransferase" evidence="1">
    <location>
        <begin position="83"/>
        <end position="162"/>
    </location>
</feature>
<organism evidence="2 3">
    <name type="scientific">Pelotomaculum isophthalicicum JI</name>
    <dbReference type="NCBI Taxonomy" id="947010"/>
    <lineage>
        <taxon>Bacteria</taxon>
        <taxon>Bacillati</taxon>
        <taxon>Bacillota</taxon>
        <taxon>Clostridia</taxon>
        <taxon>Eubacteriales</taxon>
        <taxon>Desulfotomaculaceae</taxon>
        <taxon>Pelotomaculum</taxon>
    </lineage>
</organism>
<protein>
    <submittedName>
        <fullName evidence="2">Class I SAM-dependent methyltransferase</fullName>
    </submittedName>
</protein>